<dbReference type="InterPro" id="IPR021733">
    <property type="entry name" value="DUF3304"/>
</dbReference>
<comment type="caution">
    <text evidence="2">The sequence shown here is derived from an EMBL/GenBank/DDBJ whole genome shotgun (WGS) entry which is preliminary data.</text>
</comment>
<proteinExistence type="predicted"/>
<name>A0A845HKV4_9BURK</name>
<dbReference type="Proteomes" id="UP000484875">
    <property type="component" value="Unassembled WGS sequence"/>
</dbReference>
<sequence length="139" mass="15172">MSRIFKLLTMALLLAGCGSDNVGVELCGLNYTNKHIADFSVNGYSGASIYANGGGGSFVCCVLVPHRWNKDLTVTVTWSYDEKNPGPPKERVVRVPEYSEGDIGFFAVHFYPDDTVKVLVTTKTNQYPGYPYPRPGNAG</sequence>
<dbReference type="RefSeq" id="WP_161091551.1">
    <property type="nucleotide sequence ID" value="NZ_WWCV01000039.1"/>
</dbReference>
<protein>
    <submittedName>
        <fullName evidence="2">DUF3304 domain-containing protein</fullName>
    </submittedName>
</protein>
<gene>
    <name evidence="2" type="ORF">GTP81_20150</name>
</gene>
<dbReference type="AlphaFoldDB" id="A0A845HKV4"/>
<organism evidence="2 3">
    <name type="scientific">Duganella vulcania</name>
    <dbReference type="NCBI Taxonomy" id="2692166"/>
    <lineage>
        <taxon>Bacteria</taxon>
        <taxon>Pseudomonadati</taxon>
        <taxon>Pseudomonadota</taxon>
        <taxon>Betaproteobacteria</taxon>
        <taxon>Burkholderiales</taxon>
        <taxon>Oxalobacteraceae</taxon>
        <taxon>Telluria group</taxon>
        <taxon>Duganella</taxon>
    </lineage>
</organism>
<evidence type="ECO:0000256" key="1">
    <source>
        <dbReference type="SAM" id="SignalP"/>
    </source>
</evidence>
<evidence type="ECO:0000313" key="2">
    <source>
        <dbReference type="EMBL" id="MYN19067.1"/>
    </source>
</evidence>
<keyword evidence="3" id="KW-1185">Reference proteome</keyword>
<dbReference type="PROSITE" id="PS51257">
    <property type="entry name" value="PROKAR_LIPOPROTEIN"/>
    <property type="match status" value="1"/>
</dbReference>
<dbReference type="EMBL" id="WWCV01000039">
    <property type="protein sequence ID" value="MYN19067.1"/>
    <property type="molecule type" value="Genomic_DNA"/>
</dbReference>
<dbReference type="Pfam" id="PF11745">
    <property type="entry name" value="DUF3304"/>
    <property type="match status" value="1"/>
</dbReference>
<feature type="chain" id="PRO_5032753641" evidence="1">
    <location>
        <begin position="23"/>
        <end position="139"/>
    </location>
</feature>
<accession>A0A845HKV4</accession>
<keyword evidence="1" id="KW-0732">Signal</keyword>
<feature type="signal peptide" evidence="1">
    <location>
        <begin position="1"/>
        <end position="22"/>
    </location>
</feature>
<evidence type="ECO:0000313" key="3">
    <source>
        <dbReference type="Proteomes" id="UP000484875"/>
    </source>
</evidence>
<reference evidence="2 3" key="1">
    <citation type="submission" date="2019-12" db="EMBL/GenBank/DDBJ databases">
        <title>Novel species isolated from a subtropical stream in China.</title>
        <authorList>
            <person name="Lu H."/>
        </authorList>
    </citation>
    <scope>NUCLEOTIDE SEQUENCE [LARGE SCALE GENOMIC DNA]</scope>
    <source>
        <strain evidence="2 3">FT107W</strain>
    </source>
</reference>